<dbReference type="OrthoDB" id="1190036at2759"/>
<evidence type="ECO:0000313" key="4">
    <source>
        <dbReference type="EMBL" id="PON87092.1"/>
    </source>
</evidence>
<feature type="compositionally biased region" description="Polar residues" evidence="2">
    <location>
        <begin position="66"/>
        <end position="78"/>
    </location>
</feature>
<feature type="compositionally biased region" description="Polar residues" evidence="2">
    <location>
        <begin position="228"/>
        <end position="238"/>
    </location>
</feature>
<evidence type="ECO:0000313" key="5">
    <source>
        <dbReference type="Proteomes" id="UP000237000"/>
    </source>
</evidence>
<organism evidence="4 5">
    <name type="scientific">Trema orientale</name>
    <name type="common">Charcoal tree</name>
    <name type="synonym">Celtis orientalis</name>
    <dbReference type="NCBI Taxonomy" id="63057"/>
    <lineage>
        <taxon>Eukaryota</taxon>
        <taxon>Viridiplantae</taxon>
        <taxon>Streptophyta</taxon>
        <taxon>Embryophyta</taxon>
        <taxon>Tracheophyta</taxon>
        <taxon>Spermatophyta</taxon>
        <taxon>Magnoliopsida</taxon>
        <taxon>eudicotyledons</taxon>
        <taxon>Gunneridae</taxon>
        <taxon>Pentapetalae</taxon>
        <taxon>rosids</taxon>
        <taxon>fabids</taxon>
        <taxon>Rosales</taxon>
        <taxon>Cannabaceae</taxon>
        <taxon>Trema</taxon>
    </lineage>
</organism>
<comment type="caution">
    <text evidence="4">The sequence shown here is derived from an EMBL/GenBank/DDBJ whole genome shotgun (WGS) entry which is preliminary data.</text>
</comment>
<gene>
    <name evidence="4" type="ORF">TorRG33x02_170410</name>
</gene>
<proteinExistence type="inferred from homology"/>
<dbReference type="Proteomes" id="UP000237000">
    <property type="component" value="Unassembled WGS sequence"/>
</dbReference>
<dbReference type="PANTHER" id="PTHR31662:SF1">
    <property type="entry name" value="OS01G0249900 PROTEIN"/>
    <property type="match status" value="1"/>
</dbReference>
<evidence type="ECO:0000256" key="2">
    <source>
        <dbReference type="SAM" id="MobiDB-lite"/>
    </source>
</evidence>
<dbReference type="Pfam" id="PF04504">
    <property type="entry name" value="GeBP-like_DBD"/>
    <property type="match status" value="1"/>
</dbReference>
<reference evidence="5" key="1">
    <citation type="submission" date="2016-06" db="EMBL/GenBank/DDBJ databases">
        <title>Parallel loss of symbiosis genes in relatives of nitrogen-fixing non-legume Parasponia.</title>
        <authorList>
            <person name="Van Velzen R."/>
            <person name="Holmer R."/>
            <person name="Bu F."/>
            <person name="Rutten L."/>
            <person name="Van Zeijl A."/>
            <person name="Liu W."/>
            <person name="Santuari L."/>
            <person name="Cao Q."/>
            <person name="Sharma T."/>
            <person name="Shen D."/>
            <person name="Roswanjaya Y."/>
            <person name="Wardhani T."/>
            <person name="Kalhor M.S."/>
            <person name="Jansen J."/>
            <person name="Van den Hoogen J."/>
            <person name="Gungor B."/>
            <person name="Hartog M."/>
            <person name="Hontelez J."/>
            <person name="Verver J."/>
            <person name="Yang W.-C."/>
            <person name="Schijlen E."/>
            <person name="Repin R."/>
            <person name="Schilthuizen M."/>
            <person name="Schranz E."/>
            <person name="Heidstra R."/>
            <person name="Miyata K."/>
            <person name="Fedorova E."/>
            <person name="Kohlen W."/>
            <person name="Bisseling T."/>
            <person name="Smit S."/>
            <person name="Geurts R."/>
        </authorList>
    </citation>
    <scope>NUCLEOTIDE SEQUENCE [LARGE SCALE GENOMIC DNA]</scope>
    <source>
        <strain evidence="5">cv. RG33-2</strain>
    </source>
</reference>
<feature type="region of interest" description="Disordered" evidence="2">
    <location>
        <begin position="216"/>
        <end position="247"/>
    </location>
</feature>
<feature type="domain" description="Glabrous enhancer-binding protein-like DBD" evidence="3">
    <location>
        <begin position="102"/>
        <end position="199"/>
    </location>
</feature>
<dbReference type="GO" id="GO:0006355">
    <property type="term" value="P:regulation of DNA-templated transcription"/>
    <property type="evidence" value="ECO:0007669"/>
    <property type="project" value="InterPro"/>
</dbReference>
<feature type="compositionally biased region" description="Acidic residues" evidence="2">
    <location>
        <begin position="26"/>
        <end position="42"/>
    </location>
</feature>
<evidence type="ECO:0000259" key="3">
    <source>
        <dbReference type="Pfam" id="PF04504"/>
    </source>
</evidence>
<keyword evidence="5" id="KW-1185">Reference proteome</keyword>
<feature type="compositionally biased region" description="Low complexity" evidence="2">
    <location>
        <begin position="11"/>
        <end position="25"/>
    </location>
</feature>
<dbReference type="InParanoid" id="A0A2P5ENL4"/>
<accession>A0A2P5ENL4</accession>
<dbReference type="AlphaFoldDB" id="A0A2P5ENL4"/>
<dbReference type="InterPro" id="IPR053932">
    <property type="entry name" value="GeBP-like_DBD"/>
</dbReference>
<sequence>MAWPLVRWIMSSSSSPSSSSSFSASEFDDDDDVEFNETEDQESPTNDVVSRDQPEYDDDGVDSVTVAVTGTADPSSSTSKRRRTDENYDDAATTVRLAEKKKRVWTAEDEIELLQSFLDYTASRRTGPHQKTASNSFYSDRIKPELRLRFNKTQLVEKLRRLKRKYENNSTKMKGSGVDFRFRSPHEKGIFEISQKIWSGGGGGSVVDHEDVMDDNTGVAEKSRPRTRSQTRNSSGGSMRSAKRGVLDCDESDTTGLVMGLALKPMSFELKLGEGDEKWREQQIMELEVYSKRLELVQSRVKAALDKLRSSPTEADVLRT</sequence>
<comment type="similarity">
    <text evidence="1">Belongs to the GeBP family.</text>
</comment>
<feature type="region of interest" description="Disordered" evidence="2">
    <location>
        <begin position="10"/>
        <end position="89"/>
    </location>
</feature>
<dbReference type="InterPro" id="IPR007592">
    <property type="entry name" value="GEBP"/>
</dbReference>
<dbReference type="EMBL" id="JXTC01000121">
    <property type="protein sequence ID" value="PON87092.1"/>
    <property type="molecule type" value="Genomic_DNA"/>
</dbReference>
<dbReference type="PANTHER" id="PTHR31662">
    <property type="entry name" value="BNAANNG10740D PROTEIN-RELATED"/>
    <property type="match status" value="1"/>
</dbReference>
<dbReference type="GO" id="GO:0005634">
    <property type="term" value="C:nucleus"/>
    <property type="evidence" value="ECO:0007669"/>
    <property type="project" value="TreeGrafter"/>
</dbReference>
<name>A0A2P5ENL4_TREOI</name>
<protein>
    <recommendedName>
        <fullName evidence="3">Glabrous enhancer-binding protein-like DBD domain-containing protein</fullName>
    </recommendedName>
</protein>
<dbReference type="STRING" id="63057.A0A2P5ENL4"/>
<evidence type="ECO:0000256" key="1">
    <source>
        <dbReference type="ARBA" id="ARBA00010820"/>
    </source>
</evidence>